<dbReference type="AlphaFoldDB" id="J3PAJ3"/>
<dbReference type="GeneID" id="20350976"/>
<protein>
    <submittedName>
        <fullName evidence="2 3">Uncharacterized protein</fullName>
    </submittedName>
</protein>
<proteinExistence type="predicted"/>
<feature type="compositionally biased region" description="Basic and acidic residues" evidence="1">
    <location>
        <begin position="437"/>
        <end position="450"/>
    </location>
</feature>
<name>J3PAJ3_GAET3</name>
<reference evidence="3" key="4">
    <citation type="journal article" date="2015" name="G3 (Bethesda)">
        <title>Genome sequences of three phytopathogenic species of the Magnaporthaceae family of fungi.</title>
        <authorList>
            <person name="Okagaki L.H."/>
            <person name="Nunes C.C."/>
            <person name="Sailsbery J."/>
            <person name="Clay B."/>
            <person name="Brown D."/>
            <person name="John T."/>
            <person name="Oh Y."/>
            <person name="Young N."/>
            <person name="Fitzgerald M."/>
            <person name="Haas B.J."/>
            <person name="Zeng Q."/>
            <person name="Young S."/>
            <person name="Adiconis X."/>
            <person name="Fan L."/>
            <person name="Levin J.Z."/>
            <person name="Mitchell T.K."/>
            <person name="Okubara P.A."/>
            <person name="Farman M.L."/>
            <person name="Kohn L.M."/>
            <person name="Birren B."/>
            <person name="Ma L.-J."/>
            <person name="Dean R.A."/>
        </authorList>
    </citation>
    <scope>NUCLEOTIDE SEQUENCE</scope>
    <source>
        <strain evidence="3">R3-111a-1</strain>
    </source>
</reference>
<reference evidence="2" key="3">
    <citation type="submission" date="2010-09" db="EMBL/GenBank/DDBJ databases">
        <title>Annotation of Gaeumannomyces graminis var. tritici R3-111a-1.</title>
        <authorList>
            <consortium name="The Broad Institute Genome Sequencing Platform"/>
            <person name="Ma L.-J."/>
            <person name="Dead R."/>
            <person name="Young S.K."/>
            <person name="Zeng Q."/>
            <person name="Gargeya S."/>
            <person name="Fitzgerald M."/>
            <person name="Haas B."/>
            <person name="Abouelleil A."/>
            <person name="Alvarado L."/>
            <person name="Arachchi H.M."/>
            <person name="Berlin A."/>
            <person name="Brown A."/>
            <person name="Chapman S.B."/>
            <person name="Chen Z."/>
            <person name="Dunbar C."/>
            <person name="Freedman E."/>
            <person name="Gearin G."/>
            <person name="Gellesch M."/>
            <person name="Goldberg J."/>
            <person name="Griggs A."/>
            <person name="Gujja S."/>
            <person name="Heiman D."/>
            <person name="Howarth C."/>
            <person name="Larson L."/>
            <person name="Lui A."/>
            <person name="MacDonald P.J.P."/>
            <person name="Mehta T."/>
            <person name="Montmayeur A."/>
            <person name="Murphy C."/>
            <person name="Neiman D."/>
            <person name="Pearson M."/>
            <person name="Priest M."/>
            <person name="Roberts A."/>
            <person name="Saif S."/>
            <person name="Shea T."/>
            <person name="Shenoy N."/>
            <person name="Sisk P."/>
            <person name="Stolte C."/>
            <person name="Sykes S."/>
            <person name="Yandava C."/>
            <person name="Wortman J."/>
            <person name="Nusbaum C."/>
            <person name="Birren B."/>
        </authorList>
    </citation>
    <scope>NUCLEOTIDE SEQUENCE</scope>
    <source>
        <strain evidence="2">R3-111a-1</strain>
    </source>
</reference>
<dbReference type="Proteomes" id="UP000006039">
    <property type="component" value="Unassembled WGS sequence"/>
</dbReference>
<organism evidence="2">
    <name type="scientific">Gaeumannomyces tritici (strain R3-111a-1)</name>
    <name type="common">Wheat and barley take-all root rot fungus</name>
    <name type="synonym">Gaeumannomyces graminis var. tritici</name>
    <dbReference type="NCBI Taxonomy" id="644352"/>
    <lineage>
        <taxon>Eukaryota</taxon>
        <taxon>Fungi</taxon>
        <taxon>Dikarya</taxon>
        <taxon>Ascomycota</taxon>
        <taxon>Pezizomycotina</taxon>
        <taxon>Sordariomycetes</taxon>
        <taxon>Sordariomycetidae</taxon>
        <taxon>Magnaporthales</taxon>
        <taxon>Magnaporthaceae</taxon>
        <taxon>Gaeumannomyces</taxon>
    </lineage>
</organism>
<gene>
    <name evidence="3" type="primary">20350976</name>
    <name evidence="2" type="ORF">GGTG_10518</name>
</gene>
<feature type="compositionally biased region" description="Basic and acidic residues" evidence="1">
    <location>
        <begin position="496"/>
        <end position="507"/>
    </location>
</feature>
<feature type="region of interest" description="Disordered" evidence="1">
    <location>
        <begin position="426"/>
        <end position="507"/>
    </location>
</feature>
<dbReference type="EnsemblFungi" id="EJT71259">
    <property type="protein sequence ID" value="EJT71259"/>
    <property type="gene ID" value="GGTG_10518"/>
</dbReference>
<dbReference type="STRING" id="644352.J3PAJ3"/>
<evidence type="ECO:0000256" key="1">
    <source>
        <dbReference type="SAM" id="MobiDB-lite"/>
    </source>
</evidence>
<reference evidence="2" key="2">
    <citation type="submission" date="2010-07" db="EMBL/GenBank/DDBJ databases">
        <authorList>
            <consortium name="The Broad Institute Genome Sequencing Platform"/>
            <consortium name="Broad Institute Genome Sequencing Center for Infectious Disease"/>
            <person name="Ma L.-J."/>
            <person name="Dead R."/>
            <person name="Young S."/>
            <person name="Zeng Q."/>
            <person name="Koehrsen M."/>
            <person name="Alvarado L."/>
            <person name="Berlin A."/>
            <person name="Chapman S.B."/>
            <person name="Chen Z."/>
            <person name="Freedman E."/>
            <person name="Gellesch M."/>
            <person name="Goldberg J."/>
            <person name="Griggs A."/>
            <person name="Gujja S."/>
            <person name="Heilman E.R."/>
            <person name="Heiman D."/>
            <person name="Hepburn T."/>
            <person name="Howarth C."/>
            <person name="Jen D."/>
            <person name="Larson L."/>
            <person name="Mehta T."/>
            <person name="Neiman D."/>
            <person name="Pearson M."/>
            <person name="Roberts A."/>
            <person name="Saif S."/>
            <person name="Shea T."/>
            <person name="Shenoy N."/>
            <person name="Sisk P."/>
            <person name="Stolte C."/>
            <person name="Sykes S."/>
            <person name="Walk T."/>
            <person name="White J."/>
            <person name="Yandava C."/>
            <person name="Haas B."/>
            <person name="Nusbaum C."/>
            <person name="Birren B."/>
        </authorList>
    </citation>
    <scope>NUCLEOTIDE SEQUENCE</scope>
    <source>
        <strain evidence="2">R3-111a-1</strain>
    </source>
</reference>
<reference evidence="3" key="5">
    <citation type="submission" date="2018-04" db="UniProtKB">
        <authorList>
            <consortium name="EnsemblFungi"/>
        </authorList>
    </citation>
    <scope>IDENTIFICATION</scope>
    <source>
        <strain evidence="3">R3-111a-1</strain>
    </source>
</reference>
<dbReference type="OrthoDB" id="4062651at2759"/>
<accession>J3PAJ3</accession>
<sequence length="507" mass="54756">MVKSPNPGTLFHLLPLNPLAHDALRHPDNKHLVSTSQDGQPGLEVGFHVRMMPNGRTLAELGRNAHLILLESTPENPMSRVHAAFEFNAATGLVLLSFKSSSTSPRSVAVRPSSSGDGGETVHGGSVIVYGTNYNLSIAAYNFRLVRSTLSSVHLDNHKLLEQLARRGYDSAVELMANFKSRDQLTEGDGKSRALSHTDSAIGTSTMRPEMFMPLHDGALNMPVEPMGHDARASICPPLAEQILSALDYPDCKNLVHRDEPGGHWREHEGVHGPGGRHGDQQRPEPKIDMRSFCATMLNVLCKFPPADKSRAVLTKTLETEASHHPLLARIGKRLPEQRASAAQLLVVYFSSRGLTSSAPATPALQPFVRDVQAAAAAALPTAPSIPELTMASASAVLSPPVPAPFDPSQPRLLGTLQIGASLARSRTRFQPGGGAKRIEPRPGADDGRPRSRKRGGGSRVWSNIGPDWVGRDGGRQAPPRRRSERCRRRPQAGAEDGRGREEVLHG</sequence>
<keyword evidence="4" id="KW-1185">Reference proteome</keyword>
<dbReference type="EMBL" id="GL385400">
    <property type="protein sequence ID" value="EJT71259.1"/>
    <property type="molecule type" value="Genomic_DNA"/>
</dbReference>
<reference evidence="4" key="1">
    <citation type="submission" date="2010-07" db="EMBL/GenBank/DDBJ databases">
        <title>The genome sequence of Gaeumannomyces graminis var. tritici strain R3-111a-1.</title>
        <authorList>
            <consortium name="The Broad Institute Genome Sequencing Platform"/>
            <person name="Ma L.-J."/>
            <person name="Dead R."/>
            <person name="Young S."/>
            <person name="Zeng Q."/>
            <person name="Koehrsen M."/>
            <person name="Alvarado L."/>
            <person name="Berlin A."/>
            <person name="Chapman S.B."/>
            <person name="Chen Z."/>
            <person name="Freedman E."/>
            <person name="Gellesch M."/>
            <person name="Goldberg J."/>
            <person name="Griggs A."/>
            <person name="Gujja S."/>
            <person name="Heilman E.R."/>
            <person name="Heiman D."/>
            <person name="Hepburn T."/>
            <person name="Howarth C."/>
            <person name="Jen D."/>
            <person name="Larson L."/>
            <person name="Mehta T."/>
            <person name="Neiman D."/>
            <person name="Pearson M."/>
            <person name="Roberts A."/>
            <person name="Saif S."/>
            <person name="Shea T."/>
            <person name="Shenoy N."/>
            <person name="Sisk P."/>
            <person name="Stolte C."/>
            <person name="Sykes S."/>
            <person name="Walk T."/>
            <person name="White J."/>
            <person name="Yandava C."/>
            <person name="Haas B."/>
            <person name="Nusbaum C."/>
            <person name="Birren B."/>
        </authorList>
    </citation>
    <scope>NUCLEOTIDE SEQUENCE [LARGE SCALE GENOMIC DNA]</scope>
    <source>
        <strain evidence="4">R3-111a-1</strain>
    </source>
</reference>
<evidence type="ECO:0000313" key="3">
    <source>
        <dbReference type="EnsemblFungi" id="EJT71259"/>
    </source>
</evidence>
<feature type="compositionally biased region" description="Basic residues" evidence="1">
    <location>
        <begin position="479"/>
        <end position="491"/>
    </location>
</feature>
<dbReference type="VEuPathDB" id="FungiDB:GGTG_10518"/>
<evidence type="ECO:0000313" key="4">
    <source>
        <dbReference type="Proteomes" id="UP000006039"/>
    </source>
</evidence>
<dbReference type="eggNOG" id="KOG0198">
    <property type="taxonomic scope" value="Eukaryota"/>
</dbReference>
<feature type="region of interest" description="Disordered" evidence="1">
    <location>
        <begin position="263"/>
        <end position="283"/>
    </location>
</feature>
<dbReference type="RefSeq" id="XP_009226656.1">
    <property type="nucleotide sequence ID" value="XM_009228392.1"/>
</dbReference>
<dbReference type="HOGENOM" id="CLU_537527_0_0_1"/>
<evidence type="ECO:0000313" key="2">
    <source>
        <dbReference type="EMBL" id="EJT71259.1"/>
    </source>
</evidence>